<sequence length="384" mass="43596">MEQGHPHGGGKTIDYDQNPFIVIWEVTRACQLKCVHCRADAQLTPDPRELTHEEGINLIDQIYEMDNPMLVFTGGDCMMREDLFELADYAIKKGMRVSMTPSATPNVTIEKMKRAKEVGLSRWGFSLDGPTPEIHDHFRGTPGSFELTIEKIKYLNELHMPLQINTVISRYNYDHLERMAELVGELGAVMWYIFLLVPTGRGQLDACISPVEHEKVFRWLYELSKTAPYDIKTTAAQHYRRVVLQQKTRDHLIDKGEIRYEDSITTDFASMHDGLKRAPKGVNDGNGFAFVSHIGDVMPSGLLPIVGGNVREEPLAKIYREAKVFKELRQPDNYKGKCGICEYNKICGGSRSRTYAVTGNYLESEPFCVYIPQAMRNKETAPVV</sequence>
<dbReference type="InterPro" id="IPR007197">
    <property type="entry name" value="rSAM"/>
</dbReference>
<keyword evidence="6" id="KW-0411">Iron-sulfur</keyword>
<dbReference type="GO" id="GO:0003824">
    <property type="term" value="F:catalytic activity"/>
    <property type="evidence" value="ECO:0007669"/>
    <property type="project" value="InterPro"/>
</dbReference>
<keyword evidence="3" id="KW-0949">S-adenosyl-L-methionine</keyword>
<dbReference type="EMBL" id="JAGYPF010000001">
    <property type="protein sequence ID" value="MBS4211471.1"/>
    <property type="molecule type" value="Genomic_DNA"/>
</dbReference>
<reference evidence="8" key="1">
    <citation type="submission" date="2021-05" db="EMBL/GenBank/DDBJ databases">
        <title>Novel Bacillus species.</title>
        <authorList>
            <person name="Liu G."/>
        </authorList>
    </citation>
    <scope>NUCLEOTIDE SEQUENCE</scope>
    <source>
        <strain evidence="8">FJAT-49825</strain>
    </source>
</reference>
<comment type="caution">
    <text evidence="8">The sequence shown here is derived from an EMBL/GenBank/DDBJ whole genome shotgun (WGS) entry which is preliminary data.</text>
</comment>
<protein>
    <submittedName>
        <fullName evidence="8">TIGR04053 family radical SAM/SPASM domain-containing protein</fullName>
    </submittedName>
</protein>
<dbReference type="AlphaFoldDB" id="A0A942YVF2"/>
<dbReference type="GO" id="GO:0051539">
    <property type="term" value="F:4 iron, 4 sulfur cluster binding"/>
    <property type="evidence" value="ECO:0007669"/>
    <property type="project" value="UniProtKB-KW"/>
</dbReference>
<comment type="cofactor">
    <cofactor evidence="1">
        <name>[4Fe-4S] cluster</name>
        <dbReference type="ChEBI" id="CHEBI:49883"/>
    </cofactor>
</comment>
<evidence type="ECO:0000259" key="7">
    <source>
        <dbReference type="PROSITE" id="PS51918"/>
    </source>
</evidence>
<dbReference type="SMART" id="SM00729">
    <property type="entry name" value="Elp3"/>
    <property type="match status" value="1"/>
</dbReference>
<dbReference type="Gene3D" id="3.20.20.70">
    <property type="entry name" value="Aldolase class I"/>
    <property type="match status" value="1"/>
</dbReference>
<dbReference type="SUPFAM" id="SSF102114">
    <property type="entry name" value="Radical SAM enzymes"/>
    <property type="match status" value="1"/>
</dbReference>
<dbReference type="CDD" id="cd21123">
    <property type="entry name" value="SPASM_MftC-like"/>
    <property type="match status" value="1"/>
</dbReference>
<dbReference type="InterPro" id="IPR006638">
    <property type="entry name" value="Elp3/MiaA/NifB-like_rSAM"/>
</dbReference>
<proteinExistence type="predicted"/>
<dbReference type="InterPro" id="IPR017200">
    <property type="entry name" value="PqqE-like"/>
</dbReference>
<name>A0A942YVF2_9BACI</name>
<dbReference type="PANTHER" id="PTHR11228">
    <property type="entry name" value="RADICAL SAM DOMAIN PROTEIN"/>
    <property type="match status" value="1"/>
</dbReference>
<dbReference type="PIRSF" id="PIRSF037420">
    <property type="entry name" value="PQQ_syn_pqqE"/>
    <property type="match status" value="1"/>
</dbReference>
<accession>A0A942YVF2</accession>
<dbReference type="SFLD" id="SFLDG01386">
    <property type="entry name" value="main_SPASM_domain-containing"/>
    <property type="match status" value="1"/>
</dbReference>
<keyword evidence="4" id="KW-0479">Metal-binding</keyword>
<feature type="domain" description="Radical SAM core" evidence="7">
    <location>
        <begin position="16"/>
        <end position="226"/>
    </location>
</feature>
<evidence type="ECO:0000313" key="9">
    <source>
        <dbReference type="Proteomes" id="UP000679749"/>
    </source>
</evidence>
<dbReference type="GO" id="GO:0046872">
    <property type="term" value="F:metal ion binding"/>
    <property type="evidence" value="ECO:0007669"/>
    <property type="project" value="UniProtKB-KW"/>
</dbReference>
<keyword evidence="9" id="KW-1185">Reference proteome</keyword>
<organism evidence="8 9">
    <name type="scientific">Neobacillus rhizophilus</name>
    <dbReference type="NCBI Taxonomy" id="2833579"/>
    <lineage>
        <taxon>Bacteria</taxon>
        <taxon>Bacillati</taxon>
        <taxon>Bacillota</taxon>
        <taxon>Bacilli</taxon>
        <taxon>Bacillales</taxon>
        <taxon>Bacillaceae</taxon>
        <taxon>Neobacillus</taxon>
    </lineage>
</organism>
<evidence type="ECO:0000256" key="4">
    <source>
        <dbReference type="ARBA" id="ARBA00022723"/>
    </source>
</evidence>
<keyword evidence="5" id="KW-0408">Iron</keyword>
<dbReference type="Proteomes" id="UP000679749">
    <property type="component" value="Unassembled WGS sequence"/>
</dbReference>
<evidence type="ECO:0000256" key="5">
    <source>
        <dbReference type="ARBA" id="ARBA00023004"/>
    </source>
</evidence>
<evidence type="ECO:0000313" key="8">
    <source>
        <dbReference type="EMBL" id="MBS4211471.1"/>
    </source>
</evidence>
<dbReference type="InterPro" id="IPR050377">
    <property type="entry name" value="Radical_SAM_PqqE_MftC-like"/>
</dbReference>
<dbReference type="InterPro" id="IPR058240">
    <property type="entry name" value="rSAM_sf"/>
</dbReference>
<dbReference type="Pfam" id="PF04055">
    <property type="entry name" value="Radical_SAM"/>
    <property type="match status" value="1"/>
</dbReference>
<evidence type="ECO:0000256" key="1">
    <source>
        <dbReference type="ARBA" id="ARBA00001966"/>
    </source>
</evidence>
<evidence type="ECO:0000256" key="6">
    <source>
        <dbReference type="ARBA" id="ARBA00023014"/>
    </source>
</evidence>
<dbReference type="CDD" id="cd01335">
    <property type="entry name" value="Radical_SAM"/>
    <property type="match status" value="1"/>
</dbReference>
<dbReference type="NCBIfam" id="TIGR04053">
    <property type="entry name" value="TIGR04053 family radical SAM/SPASM domain-containing protein"/>
    <property type="match status" value="1"/>
</dbReference>
<evidence type="ECO:0000256" key="3">
    <source>
        <dbReference type="ARBA" id="ARBA00022691"/>
    </source>
</evidence>
<dbReference type="SFLD" id="SFLDG01067">
    <property type="entry name" value="SPASM/twitch_domain_containing"/>
    <property type="match status" value="1"/>
</dbReference>
<evidence type="ECO:0000256" key="2">
    <source>
        <dbReference type="ARBA" id="ARBA00022485"/>
    </source>
</evidence>
<dbReference type="SFLD" id="SFLDS00029">
    <property type="entry name" value="Radical_SAM"/>
    <property type="match status" value="1"/>
</dbReference>
<dbReference type="PROSITE" id="PS51918">
    <property type="entry name" value="RADICAL_SAM"/>
    <property type="match status" value="1"/>
</dbReference>
<keyword evidence="2" id="KW-0004">4Fe-4S</keyword>
<dbReference type="InterPro" id="IPR013785">
    <property type="entry name" value="Aldolase_TIM"/>
</dbReference>
<gene>
    <name evidence="8" type="ORF">KHA99_03235</name>
</gene>
<dbReference type="PANTHER" id="PTHR11228:SF34">
    <property type="entry name" value="TUNGSTEN-CONTAINING ALDEHYDE FERREDOXIN OXIDOREDUCTASE COFACTOR MODIFYING PROTEIN"/>
    <property type="match status" value="1"/>
</dbReference>